<protein>
    <submittedName>
        <fullName evidence="1">Uncharacterized protein</fullName>
    </submittedName>
</protein>
<reference evidence="1 2" key="1">
    <citation type="journal article" date="2019" name="Front. Microbiol.">
        <title>Genomes of Neutrophilic Sulfur-Oxidizing Chemolithoautotrophs Representing 9 Proteobacterial Species From 8 Genera.</title>
        <authorList>
            <person name="Watanabe T."/>
            <person name="Kojima H."/>
            <person name="Umezawa K."/>
            <person name="Hori C."/>
            <person name="Takasuka T.E."/>
            <person name="Kato Y."/>
            <person name="Fukui M."/>
        </authorList>
    </citation>
    <scope>NUCLEOTIDE SEQUENCE [LARGE SCALE GENOMIC DNA]</scope>
    <source>
        <strain evidence="1 2">TTN</strain>
    </source>
</reference>
<name>A0A401JHY0_9PROT</name>
<sequence>MPHQRGIEYNATDLRIIVGPLAEVGFVGALMRFSLSSG</sequence>
<comment type="caution">
    <text evidence="1">The sequence shown here is derived from an EMBL/GenBank/DDBJ whole genome shotgun (WGS) entry which is preliminary data.</text>
</comment>
<proteinExistence type="predicted"/>
<keyword evidence="2" id="KW-1185">Reference proteome</keyword>
<evidence type="ECO:0000313" key="2">
    <source>
        <dbReference type="Proteomes" id="UP000286806"/>
    </source>
</evidence>
<gene>
    <name evidence="1" type="ORF">SFMTTN_3523</name>
</gene>
<organism evidence="1 2">
    <name type="scientific">Sulfuriferula multivorans</name>
    <dbReference type="NCBI Taxonomy" id="1559896"/>
    <lineage>
        <taxon>Bacteria</taxon>
        <taxon>Pseudomonadati</taxon>
        <taxon>Pseudomonadota</taxon>
        <taxon>Betaproteobacteria</taxon>
        <taxon>Nitrosomonadales</taxon>
        <taxon>Sulfuricellaceae</taxon>
        <taxon>Sulfuriferula</taxon>
    </lineage>
</organism>
<accession>A0A401JHY0</accession>
<dbReference type="Proteomes" id="UP000286806">
    <property type="component" value="Unassembled WGS sequence"/>
</dbReference>
<evidence type="ECO:0000313" key="1">
    <source>
        <dbReference type="EMBL" id="GBL47681.1"/>
    </source>
</evidence>
<dbReference type="AlphaFoldDB" id="A0A401JHY0"/>
<dbReference type="EMBL" id="BGOW01000071">
    <property type="protein sequence ID" value="GBL47681.1"/>
    <property type="molecule type" value="Genomic_DNA"/>
</dbReference>